<evidence type="ECO:0000256" key="1">
    <source>
        <dbReference type="ARBA" id="ARBA00004167"/>
    </source>
</evidence>
<keyword evidence="7 8" id="KW-0408">Iron</keyword>
<accession>A0AAD8PB10</accession>
<dbReference type="InterPro" id="IPR002401">
    <property type="entry name" value="Cyt_P450_E_grp-I"/>
</dbReference>
<evidence type="ECO:0000256" key="2">
    <source>
        <dbReference type="ARBA" id="ARBA00022692"/>
    </source>
</evidence>
<comment type="similarity">
    <text evidence="8">Belongs to the cytochrome P450 family.</text>
</comment>
<keyword evidence="10" id="KW-1185">Reference proteome</keyword>
<evidence type="ECO:0000256" key="5">
    <source>
        <dbReference type="ARBA" id="ARBA00023002"/>
    </source>
</evidence>
<reference evidence="9" key="1">
    <citation type="journal article" date="2023" name="bioRxiv">
        <title>Improved chromosome-level genome assembly for marigold (Tagetes erecta).</title>
        <authorList>
            <person name="Jiang F."/>
            <person name="Yuan L."/>
            <person name="Wang S."/>
            <person name="Wang H."/>
            <person name="Xu D."/>
            <person name="Wang A."/>
            <person name="Fan W."/>
        </authorList>
    </citation>
    <scope>NUCLEOTIDE SEQUENCE</scope>
    <source>
        <strain evidence="9">WSJ</strain>
        <tissue evidence="9">Leaf</tissue>
    </source>
</reference>
<keyword evidence="4" id="KW-1133">Transmembrane helix</keyword>
<keyword evidence="5 8" id="KW-0560">Oxidoreductase</keyword>
<dbReference type="SUPFAM" id="SSF48264">
    <property type="entry name" value="Cytochrome P450"/>
    <property type="match status" value="1"/>
</dbReference>
<dbReference type="Gene3D" id="1.10.630.10">
    <property type="entry name" value="Cytochrome P450"/>
    <property type="match status" value="1"/>
</dbReference>
<proteinExistence type="inferred from homology"/>
<comment type="caution">
    <text evidence="9">The sequence shown here is derived from an EMBL/GenBank/DDBJ whole genome shotgun (WGS) entry which is preliminary data.</text>
</comment>
<dbReference type="PRINTS" id="PR00385">
    <property type="entry name" value="P450"/>
</dbReference>
<evidence type="ECO:0000256" key="7">
    <source>
        <dbReference type="PIRSR" id="PIRSR602401-1"/>
    </source>
</evidence>
<evidence type="ECO:0000256" key="6">
    <source>
        <dbReference type="ARBA" id="ARBA00023136"/>
    </source>
</evidence>
<dbReference type="PROSITE" id="PS00086">
    <property type="entry name" value="CYTOCHROME_P450"/>
    <property type="match status" value="1"/>
</dbReference>
<keyword evidence="7 8" id="KW-0349">Heme</keyword>
<evidence type="ECO:0000256" key="8">
    <source>
        <dbReference type="RuleBase" id="RU000461"/>
    </source>
</evidence>
<evidence type="ECO:0000313" key="10">
    <source>
        <dbReference type="Proteomes" id="UP001229421"/>
    </source>
</evidence>
<dbReference type="GO" id="GO:0016020">
    <property type="term" value="C:membrane"/>
    <property type="evidence" value="ECO:0007669"/>
    <property type="project" value="UniProtKB-SubCell"/>
</dbReference>
<comment type="cofactor">
    <cofactor evidence="7">
        <name>heme</name>
        <dbReference type="ChEBI" id="CHEBI:30413"/>
    </cofactor>
</comment>
<dbReference type="GO" id="GO:0005506">
    <property type="term" value="F:iron ion binding"/>
    <property type="evidence" value="ECO:0007669"/>
    <property type="project" value="InterPro"/>
</dbReference>
<dbReference type="EMBL" id="JAUHHV010000001">
    <property type="protein sequence ID" value="KAK1439081.1"/>
    <property type="molecule type" value="Genomic_DNA"/>
</dbReference>
<gene>
    <name evidence="9" type="ORF">QVD17_04896</name>
</gene>
<dbReference type="InterPro" id="IPR051103">
    <property type="entry name" value="Plant_metabolite_P450s"/>
</dbReference>
<dbReference type="GO" id="GO:0020037">
    <property type="term" value="F:heme binding"/>
    <property type="evidence" value="ECO:0007669"/>
    <property type="project" value="InterPro"/>
</dbReference>
<dbReference type="AlphaFoldDB" id="A0AAD8PB10"/>
<protein>
    <recommendedName>
        <fullName evidence="11">Cytochrome P450</fullName>
    </recommendedName>
</protein>
<evidence type="ECO:0000256" key="4">
    <source>
        <dbReference type="ARBA" id="ARBA00022989"/>
    </source>
</evidence>
<sequence>MITSFLLMFRQKMKLPPGPSLLFSQLLVLTHPLPQLQSLIKYLNSKYGPILTLFIGTHPFVLAASLPPHTALHGVYSVTISSPLSCTLQTSNPTPASARKWTLCIMINHLREQQETLGTVNVVDHIELAMLRLSSLMCFGKKLEDRCINDIARIQDGLLLLAGSLIFNAILVSRSLAKTLFRNKWKKFDQLRKDQKELLVSLIKSRTEASRSETKSEEEQLVTYVDTLVKLHVPEEPATNRKAGKLTQKEIVSLCGEFLVVGTETTSSALQWIMANLVKHPRIQHKLYDEIVAVVGPPPPLGVELESVINEESLQKMKYLKAVVLEGLRRHPPGHMLLPHRVNEEVEVQGYMIPKGATINFMVAEMGWDPEVWDDPMEFKPERFLTSNINDGVFDIGGSKEMKMMPFGAGRRICPGADLALLHLEYFVANLIWYFEWSVPDGCHVDLTEKVKFTVIMNNPLQAIISSRTKTTNI</sequence>
<dbReference type="GO" id="GO:0016709">
    <property type="term" value="F:oxidoreductase activity, acting on paired donors, with incorporation or reduction of molecular oxygen, NAD(P)H as one donor, and incorporation of one atom of oxygen"/>
    <property type="evidence" value="ECO:0007669"/>
    <property type="project" value="TreeGrafter"/>
</dbReference>
<organism evidence="9 10">
    <name type="scientific">Tagetes erecta</name>
    <name type="common">African marigold</name>
    <dbReference type="NCBI Taxonomy" id="13708"/>
    <lineage>
        <taxon>Eukaryota</taxon>
        <taxon>Viridiplantae</taxon>
        <taxon>Streptophyta</taxon>
        <taxon>Embryophyta</taxon>
        <taxon>Tracheophyta</taxon>
        <taxon>Spermatophyta</taxon>
        <taxon>Magnoliopsida</taxon>
        <taxon>eudicotyledons</taxon>
        <taxon>Gunneridae</taxon>
        <taxon>Pentapetalae</taxon>
        <taxon>asterids</taxon>
        <taxon>campanulids</taxon>
        <taxon>Asterales</taxon>
        <taxon>Asteraceae</taxon>
        <taxon>Asteroideae</taxon>
        <taxon>Heliantheae alliance</taxon>
        <taxon>Tageteae</taxon>
        <taxon>Tagetes</taxon>
    </lineage>
</organism>
<evidence type="ECO:0000313" key="9">
    <source>
        <dbReference type="EMBL" id="KAK1439081.1"/>
    </source>
</evidence>
<keyword evidence="2" id="KW-0812">Transmembrane</keyword>
<dbReference type="Pfam" id="PF00067">
    <property type="entry name" value="p450"/>
    <property type="match status" value="1"/>
</dbReference>
<dbReference type="InterPro" id="IPR001128">
    <property type="entry name" value="Cyt_P450"/>
</dbReference>
<feature type="binding site" description="axial binding residue" evidence="7">
    <location>
        <position position="414"/>
    </location>
    <ligand>
        <name>heme</name>
        <dbReference type="ChEBI" id="CHEBI:30413"/>
    </ligand>
    <ligandPart>
        <name>Fe</name>
        <dbReference type="ChEBI" id="CHEBI:18248"/>
    </ligandPart>
</feature>
<dbReference type="PANTHER" id="PTHR24298">
    <property type="entry name" value="FLAVONOID 3'-MONOOXYGENASE-RELATED"/>
    <property type="match status" value="1"/>
</dbReference>
<dbReference type="Proteomes" id="UP001229421">
    <property type="component" value="Unassembled WGS sequence"/>
</dbReference>
<keyword evidence="8" id="KW-0503">Monooxygenase</keyword>
<dbReference type="PANTHER" id="PTHR24298:SF800">
    <property type="entry name" value="CYTOCHROME P450 89A2-RELATED"/>
    <property type="match status" value="1"/>
</dbReference>
<evidence type="ECO:0000256" key="3">
    <source>
        <dbReference type="ARBA" id="ARBA00022723"/>
    </source>
</evidence>
<dbReference type="InterPro" id="IPR017972">
    <property type="entry name" value="Cyt_P450_CS"/>
</dbReference>
<dbReference type="PRINTS" id="PR00463">
    <property type="entry name" value="EP450I"/>
</dbReference>
<comment type="subcellular location">
    <subcellularLocation>
        <location evidence="1">Membrane</location>
        <topology evidence="1">Single-pass membrane protein</topology>
    </subcellularLocation>
</comment>
<evidence type="ECO:0008006" key="11">
    <source>
        <dbReference type="Google" id="ProtNLM"/>
    </source>
</evidence>
<keyword evidence="6" id="KW-0472">Membrane</keyword>
<dbReference type="InterPro" id="IPR036396">
    <property type="entry name" value="Cyt_P450_sf"/>
</dbReference>
<name>A0AAD8PB10_TARER</name>
<keyword evidence="3 7" id="KW-0479">Metal-binding</keyword>